<dbReference type="OrthoDB" id="9804152at2"/>
<comment type="caution">
    <text evidence="8">The sequence shown here is derived from an EMBL/GenBank/DDBJ whole genome shotgun (WGS) entry which is preliminary data.</text>
</comment>
<keyword evidence="5 7" id="KW-0472">Membrane</keyword>
<evidence type="ECO:0000313" key="8">
    <source>
        <dbReference type="EMBL" id="TGY63031.1"/>
    </source>
</evidence>
<dbReference type="RefSeq" id="WP_136011656.1">
    <property type="nucleotide sequence ID" value="NZ_SRYE01000001.1"/>
</dbReference>
<proteinExistence type="inferred from homology"/>
<dbReference type="PANTHER" id="PTHR34478:SF2">
    <property type="entry name" value="MEMBRANE PROTEIN"/>
    <property type="match status" value="1"/>
</dbReference>
<evidence type="ECO:0000256" key="4">
    <source>
        <dbReference type="ARBA" id="ARBA00022989"/>
    </source>
</evidence>
<dbReference type="SUPFAM" id="SSF140478">
    <property type="entry name" value="LemA-like"/>
    <property type="match status" value="1"/>
</dbReference>
<dbReference type="InterPro" id="IPR007156">
    <property type="entry name" value="MamQ_LemA"/>
</dbReference>
<keyword evidence="3 7" id="KW-0812">Transmembrane</keyword>
<keyword evidence="4 7" id="KW-1133">Transmembrane helix</keyword>
<protein>
    <submittedName>
        <fullName evidence="8">LemA family protein</fullName>
    </submittedName>
</protein>
<evidence type="ECO:0000256" key="7">
    <source>
        <dbReference type="SAM" id="Phobius"/>
    </source>
</evidence>
<keyword evidence="6" id="KW-0175">Coiled coil</keyword>
<dbReference type="Pfam" id="PF04011">
    <property type="entry name" value="LemA"/>
    <property type="match status" value="1"/>
</dbReference>
<evidence type="ECO:0000256" key="5">
    <source>
        <dbReference type="ARBA" id="ARBA00023136"/>
    </source>
</evidence>
<dbReference type="GO" id="GO:0016020">
    <property type="term" value="C:membrane"/>
    <property type="evidence" value="ECO:0007669"/>
    <property type="project" value="UniProtKB-SubCell"/>
</dbReference>
<organism evidence="8 9">
    <name type="scientific">Muricaecibacterium torontonense</name>
    <dbReference type="NCBI Taxonomy" id="3032871"/>
    <lineage>
        <taxon>Bacteria</taxon>
        <taxon>Bacillati</taxon>
        <taxon>Actinomycetota</taxon>
        <taxon>Coriobacteriia</taxon>
        <taxon>Coriobacteriales</taxon>
        <taxon>Atopobiaceae</taxon>
        <taxon>Muricaecibacterium</taxon>
    </lineage>
</organism>
<sequence>MGPFGIALIFIVIAVVVVVACIMLYNGIVQKRNRVDNAWQNIDANLQRRNDLIPNLVETVKGYTSHESSTLQAVTEARAAVSAAQTPQQTMEASDQLSGALRQLFAVAEAYPDLKASANFEELQQQLADTENRIVYARQSYNDCVYIYNNAIQTFPGNLLAGMGNFSAMDGFEASNDARTAPKVKF</sequence>
<comment type="similarity">
    <text evidence="2">Belongs to the LemA family.</text>
</comment>
<comment type="subcellular location">
    <subcellularLocation>
        <location evidence="1">Membrane</location>
        <topology evidence="1">Single-pass membrane protein</topology>
    </subcellularLocation>
</comment>
<keyword evidence="9" id="KW-1185">Reference proteome</keyword>
<evidence type="ECO:0000256" key="3">
    <source>
        <dbReference type="ARBA" id="ARBA00022692"/>
    </source>
</evidence>
<feature type="transmembrane region" description="Helical" evidence="7">
    <location>
        <begin position="6"/>
        <end position="25"/>
    </location>
</feature>
<evidence type="ECO:0000256" key="2">
    <source>
        <dbReference type="ARBA" id="ARBA00008854"/>
    </source>
</evidence>
<dbReference type="Proteomes" id="UP000310263">
    <property type="component" value="Unassembled WGS sequence"/>
</dbReference>
<evidence type="ECO:0000313" key="9">
    <source>
        <dbReference type="Proteomes" id="UP000310263"/>
    </source>
</evidence>
<reference evidence="8 9" key="1">
    <citation type="submission" date="2019-04" db="EMBL/GenBank/DDBJ databases">
        <title>Microbes associate with the intestines of laboratory mice.</title>
        <authorList>
            <person name="Navarre W."/>
            <person name="Wong E."/>
            <person name="Huang K."/>
            <person name="Tropini C."/>
            <person name="Ng K."/>
            <person name="Yu B."/>
        </authorList>
    </citation>
    <scope>NUCLEOTIDE SEQUENCE [LARGE SCALE GENOMIC DNA]</scope>
    <source>
        <strain evidence="8 9">NM07_P-09</strain>
    </source>
</reference>
<dbReference type="PANTHER" id="PTHR34478">
    <property type="entry name" value="PROTEIN LEMA"/>
    <property type="match status" value="1"/>
</dbReference>
<dbReference type="InterPro" id="IPR023353">
    <property type="entry name" value="LemA-like_dom_sf"/>
</dbReference>
<accession>A0A4S2F6T2</accession>
<evidence type="ECO:0000256" key="1">
    <source>
        <dbReference type="ARBA" id="ARBA00004167"/>
    </source>
</evidence>
<dbReference type="AlphaFoldDB" id="A0A4S2F6T2"/>
<dbReference type="Gene3D" id="1.20.1440.20">
    <property type="entry name" value="LemA-like domain"/>
    <property type="match status" value="1"/>
</dbReference>
<feature type="coiled-coil region" evidence="6">
    <location>
        <begin position="113"/>
        <end position="140"/>
    </location>
</feature>
<name>A0A4S2F6T2_9ACTN</name>
<evidence type="ECO:0000256" key="6">
    <source>
        <dbReference type="SAM" id="Coils"/>
    </source>
</evidence>
<dbReference type="EMBL" id="SRYE01000001">
    <property type="protein sequence ID" value="TGY63031.1"/>
    <property type="molecule type" value="Genomic_DNA"/>
</dbReference>
<gene>
    <name evidence="8" type="ORF">E5334_00465</name>
</gene>